<feature type="transmembrane region" description="Helical" evidence="5">
    <location>
        <begin position="242"/>
        <end position="260"/>
    </location>
</feature>
<evidence type="ECO:0000256" key="4">
    <source>
        <dbReference type="ARBA" id="ARBA00023136"/>
    </source>
</evidence>
<dbReference type="Proteomes" id="UP000036947">
    <property type="component" value="Unassembled WGS sequence"/>
</dbReference>
<comment type="subcellular location">
    <subcellularLocation>
        <location evidence="1">Membrane</location>
        <topology evidence="1">Multi-pass membrane protein</topology>
    </subcellularLocation>
</comment>
<evidence type="ECO:0000256" key="5">
    <source>
        <dbReference type="SAM" id="Phobius"/>
    </source>
</evidence>
<evidence type="ECO:0000256" key="2">
    <source>
        <dbReference type="ARBA" id="ARBA00022692"/>
    </source>
</evidence>
<dbReference type="AlphaFoldDB" id="A0A0L0NKB3"/>
<dbReference type="OrthoDB" id="272778at2759"/>
<dbReference type="GO" id="GO:0016874">
    <property type="term" value="F:ligase activity"/>
    <property type="evidence" value="ECO:0007669"/>
    <property type="project" value="UniProtKB-KW"/>
</dbReference>
<dbReference type="SUPFAM" id="SSF144091">
    <property type="entry name" value="Rhomboid-like"/>
    <property type="match status" value="1"/>
</dbReference>
<keyword evidence="3 5" id="KW-1133">Transmembrane helix</keyword>
<keyword evidence="4 5" id="KW-0472">Membrane</keyword>
<feature type="transmembrane region" description="Helical" evidence="5">
    <location>
        <begin position="149"/>
        <end position="175"/>
    </location>
</feature>
<dbReference type="STRING" id="1163406.A0A0L0NKB3"/>
<reference evidence="6 7" key="1">
    <citation type="journal article" date="2015" name="BMC Genomics">
        <title>The genome of the truffle-parasite Tolypocladium ophioglossoides and the evolution of antifungal peptaibiotics.</title>
        <authorList>
            <person name="Quandt C.A."/>
            <person name="Bushley K.E."/>
            <person name="Spatafora J.W."/>
        </authorList>
    </citation>
    <scope>NUCLEOTIDE SEQUENCE [LARGE SCALE GENOMIC DNA]</scope>
    <source>
        <strain evidence="6 7">CBS 100239</strain>
    </source>
</reference>
<organism evidence="6 7">
    <name type="scientific">Tolypocladium ophioglossoides (strain CBS 100239)</name>
    <name type="common">Snaketongue truffleclub</name>
    <name type="synonym">Elaphocordyceps ophioglossoides</name>
    <dbReference type="NCBI Taxonomy" id="1163406"/>
    <lineage>
        <taxon>Eukaryota</taxon>
        <taxon>Fungi</taxon>
        <taxon>Dikarya</taxon>
        <taxon>Ascomycota</taxon>
        <taxon>Pezizomycotina</taxon>
        <taxon>Sordariomycetes</taxon>
        <taxon>Hypocreomycetidae</taxon>
        <taxon>Hypocreales</taxon>
        <taxon>Ophiocordycipitaceae</taxon>
        <taxon>Tolypocladium</taxon>
    </lineage>
</organism>
<dbReference type="InterPro" id="IPR035952">
    <property type="entry name" value="Rhomboid-like_sf"/>
</dbReference>
<evidence type="ECO:0000313" key="6">
    <source>
        <dbReference type="EMBL" id="KND94473.1"/>
    </source>
</evidence>
<gene>
    <name evidence="6" type="ORF">TOPH_01123</name>
</gene>
<dbReference type="PANTHER" id="PTHR43066:SF21">
    <property type="entry name" value="UBIQUITIN-ASSOCIATED DOMAIN-CONTAINING PROTEIN 2"/>
    <property type="match status" value="1"/>
</dbReference>
<keyword evidence="6" id="KW-0436">Ligase</keyword>
<dbReference type="PANTHER" id="PTHR43066">
    <property type="entry name" value="RHOMBOID-RELATED PROTEIN"/>
    <property type="match status" value="1"/>
</dbReference>
<keyword evidence="2 5" id="KW-0812">Transmembrane</keyword>
<feature type="transmembrane region" description="Helical" evidence="5">
    <location>
        <begin position="210"/>
        <end position="230"/>
    </location>
</feature>
<protein>
    <submittedName>
        <fullName evidence="6">DSC E3 ubiquitin ligase complex subunit 2</fullName>
    </submittedName>
</protein>
<dbReference type="GO" id="GO:0016020">
    <property type="term" value="C:membrane"/>
    <property type="evidence" value="ECO:0007669"/>
    <property type="project" value="UniProtKB-SubCell"/>
</dbReference>
<dbReference type="EMBL" id="LFRF01000002">
    <property type="protein sequence ID" value="KND94473.1"/>
    <property type="molecule type" value="Genomic_DNA"/>
</dbReference>
<feature type="transmembrane region" description="Helical" evidence="5">
    <location>
        <begin position="323"/>
        <end position="343"/>
    </location>
</feature>
<evidence type="ECO:0000256" key="1">
    <source>
        <dbReference type="ARBA" id="ARBA00004141"/>
    </source>
</evidence>
<comment type="caution">
    <text evidence="6">The sequence shown here is derived from an EMBL/GenBank/DDBJ whole genome shotgun (WGS) entry which is preliminary data.</text>
</comment>
<proteinExistence type="predicted"/>
<feature type="transmembrane region" description="Helical" evidence="5">
    <location>
        <begin position="110"/>
        <end position="129"/>
    </location>
</feature>
<dbReference type="GO" id="GO:0004252">
    <property type="term" value="F:serine-type endopeptidase activity"/>
    <property type="evidence" value="ECO:0007669"/>
    <property type="project" value="TreeGrafter"/>
</dbReference>
<keyword evidence="7" id="KW-1185">Reference proteome</keyword>
<evidence type="ECO:0000313" key="7">
    <source>
        <dbReference type="Proteomes" id="UP000036947"/>
    </source>
</evidence>
<feature type="transmembrane region" description="Helical" evidence="5">
    <location>
        <begin position="292"/>
        <end position="317"/>
    </location>
</feature>
<evidence type="ECO:0000256" key="3">
    <source>
        <dbReference type="ARBA" id="ARBA00022989"/>
    </source>
</evidence>
<name>A0A0L0NKB3_TOLOC</name>
<sequence length="397" mass="44297">MPHVRDAPSEAVPRSLHLGYTSAPTHNANCLDALRGWHPTFPNALDVRQRAPFGTLPCPLSARQRAQAHIPRRLRQAHRGNGPRLLQHEPVATAATPRAHEPIMTFTNAAVTRLAVLGLVSVSIAASMLDVKHYFYIHIDTHLWRYRQFWRLLAYQLCYTNSAEVLFAAMSLYNLRVVERMWGPRKYALSSFALHSSSMRKRLTMRHHQSFLIVSSLFTAVIPPLTMAVLRPLSVGLFNYMPAGPTPVIFAVLAQFYAVVPHTYKYRVATSQAPPTSEPFSGLTLSDKSYQYVIAFHLALLQWPGSVVGAAVGWLVGHAWRGGILPAALVAWRLPAWMVGLSAQRRSAEFEGLRRRLEGENAATAVSTGVQGQVEGQQADRRRTMGQQIVDQFREAL</sequence>
<accession>A0A0L0NKB3</accession>